<evidence type="ECO:0000256" key="2">
    <source>
        <dbReference type="ARBA" id="ARBA00022761"/>
    </source>
</evidence>
<evidence type="ECO:0000313" key="6">
    <source>
        <dbReference type="EMBL" id="PWA37825.1"/>
    </source>
</evidence>
<dbReference type="InterPro" id="IPR011051">
    <property type="entry name" value="RmlC_Cupin_sf"/>
</dbReference>
<comment type="similarity">
    <text evidence="1">Belongs to the 11S seed storage protein (globulins) family.</text>
</comment>
<dbReference type="CDD" id="cd02243">
    <property type="entry name" value="cupin_11S_legumin_C"/>
    <property type="match status" value="1"/>
</dbReference>
<dbReference type="InterPro" id="IPR014710">
    <property type="entry name" value="RmlC-like_jellyroll"/>
</dbReference>
<evidence type="ECO:0000256" key="1">
    <source>
        <dbReference type="ARBA" id="ARBA00007178"/>
    </source>
</evidence>
<evidence type="ECO:0000256" key="3">
    <source>
        <dbReference type="ARBA" id="ARBA00023129"/>
    </source>
</evidence>
<comment type="caution">
    <text evidence="6">The sequence shown here is derived from an EMBL/GenBank/DDBJ whole genome shotgun (WGS) entry which is preliminary data.</text>
</comment>
<sequence>MSTKLVAEYPDVTVYEGEGGGYYSWSPSKLPLLAETKLGAGKLHLHPFGFALPHFSDSSKLAYVLEGKCTVGLVTPNSSQEIVVVIKKGDVLPLLRGVVSWWFNSGDNDTTIIFLGETTKAQVPGDFSYFFMTGILGFLNGFQSDFVEKIFDLDNNQVKDILTSQQGALIVKLKNGTVFPSPSVHRKVYAPIDTTSADVVVKGGGIINSLTEKDFSVLVKMGLSATFVRLEGKAIFSPSYAADGSVRAVYVAKGSGQIRVVANEGKPSFDGEVVEGELLILPQFSAASVLANEGGIELFSVITSSKPIFEQLAGNDSVWKALSHEVLQSALNISPELEKLFKKKNENVLAIIPPRS</sequence>
<dbReference type="PANTHER" id="PTHR31189">
    <property type="entry name" value="OS03G0336100 PROTEIN-RELATED"/>
    <property type="match status" value="1"/>
</dbReference>
<dbReference type="GO" id="GO:0045735">
    <property type="term" value="F:nutrient reservoir activity"/>
    <property type="evidence" value="ECO:0007669"/>
    <property type="project" value="UniProtKB-KW"/>
</dbReference>
<dbReference type="OrthoDB" id="735591at2759"/>
<evidence type="ECO:0000313" key="7">
    <source>
        <dbReference type="Proteomes" id="UP000245207"/>
    </source>
</evidence>
<dbReference type="AlphaFoldDB" id="A0A2U1KM33"/>
<proteinExistence type="inferred from homology"/>
<dbReference type="InterPro" id="IPR050253">
    <property type="entry name" value="Seed_Storage-Functional"/>
</dbReference>
<feature type="domain" description="Cupin type-1" evidence="5">
    <location>
        <begin position="196"/>
        <end position="339"/>
    </location>
</feature>
<dbReference type="CDD" id="cd02242">
    <property type="entry name" value="cupin_11S_legumin_N"/>
    <property type="match status" value="1"/>
</dbReference>
<evidence type="ECO:0000259" key="5">
    <source>
        <dbReference type="SMART" id="SM00835"/>
    </source>
</evidence>
<gene>
    <name evidence="6" type="ORF">CTI12_AA573530</name>
</gene>
<dbReference type="EMBL" id="PKPP01016319">
    <property type="protein sequence ID" value="PWA37825.1"/>
    <property type="molecule type" value="Genomic_DNA"/>
</dbReference>
<protein>
    <submittedName>
        <fullName evidence="6">11-S seed storage protein</fullName>
    </submittedName>
</protein>
<keyword evidence="3" id="KW-0708">Seed storage protein</keyword>
<dbReference type="PRINTS" id="PR00439">
    <property type="entry name" value="11SGLOBULIN"/>
</dbReference>
<feature type="domain" description="Cupin type-1" evidence="5">
    <location>
        <begin position="3"/>
        <end position="159"/>
    </location>
</feature>
<dbReference type="InterPro" id="IPR006044">
    <property type="entry name" value="11S_seedstore_pln"/>
</dbReference>
<keyword evidence="7" id="KW-1185">Reference proteome</keyword>
<dbReference type="PANTHER" id="PTHR31189:SF45">
    <property type="entry name" value="OS09G0552500 PROTEIN"/>
    <property type="match status" value="1"/>
</dbReference>
<dbReference type="Gene3D" id="2.60.120.10">
    <property type="entry name" value="Jelly Rolls"/>
    <property type="match status" value="2"/>
</dbReference>
<keyword evidence="4" id="KW-1015">Disulfide bond</keyword>
<name>A0A2U1KM33_ARTAN</name>
<organism evidence="6 7">
    <name type="scientific">Artemisia annua</name>
    <name type="common">Sweet wormwood</name>
    <dbReference type="NCBI Taxonomy" id="35608"/>
    <lineage>
        <taxon>Eukaryota</taxon>
        <taxon>Viridiplantae</taxon>
        <taxon>Streptophyta</taxon>
        <taxon>Embryophyta</taxon>
        <taxon>Tracheophyta</taxon>
        <taxon>Spermatophyta</taxon>
        <taxon>Magnoliopsida</taxon>
        <taxon>eudicotyledons</taxon>
        <taxon>Gunneridae</taxon>
        <taxon>Pentapetalae</taxon>
        <taxon>asterids</taxon>
        <taxon>campanulids</taxon>
        <taxon>Asterales</taxon>
        <taxon>Asteraceae</taxon>
        <taxon>Asteroideae</taxon>
        <taxon>Anthemideae</taxon>
        <taxon>Artemisiinae</taxon>
        <taxon>Artemisia</taxon>
    </lineage>
</organism>
<dbReference type="Pfam" id="PF00190">
    <property type="entry name" value="Cupin_1"/>
    <property type="match status" value="2"/>
</dbReference>
<reference evidence="6 7" key="1">
    <citation type="journal article" date="2018" name="Mol. Plant">
        <title>The genome of Artemisia annua provides insight into the evolution of Asteraceae family and artemisinin biosynthesis.</title>
        <authorList>
            <person name="Shen Q."/>
            <person name="Zhang L."/>
            <person name="Liao Z."/>
            <person name="Wang S."/>
            <person name="Yan T."/>
            <person name="Shi P."/>
            <person name="Liu M."/>
            <person name="Fu X."/>
            <person name="Pan Q."/>
            <person name="Wang Y."/>
            <person name="Lv Z."/>
            <person name="Lu X."/>
            <person name="Zhang F."/>
            <person name="Jiang W."/>
            <person name="Ma Y."/>
            <person name="Chen M."/>
            <person name="Hao X."/>
            <person name="Li L."/>
            <person name="Tang Y."/>
            <person name="Lv G."/>
            <person name="Zhou Y."/>
            <person name="Sun X."/>
            <person name="Brodelius P.E."/>
            <person name="Rose J.K.C."/>
            <person name="Tang K."/>
        </authorList>
    </citation>
    <scope>NUCLEOTIDE SEQUENCE [LARGE SCALE GENOMIC DNA]</scope>
    <source>
        <strain evidence="7">cv. Huhao1</strain>
        <tissue evidence="6">Leaf</tissue>
    </source>
</reference>
<dbReference type="SMART" id="SM00835">
    <property type="entry name" value="Cupin_1"/>
    <property type="match status" value="2"/>
</dbReference>
<evidence type="ECO:0000256" key="4">
    <source>
        <dbReference type="ARBA" id="ARBA00023157"/>
    </source>
</evidence>
<dbReference type="SUPFAM" id="SSF51182">
    <property type="entry name" value="RmlC-like cupins"/>
    <property type="match status" value="1"/>
</dbReference>
<dbReference type="STRING" id="35608.A0A2U1KM33"/>
<keyword evidence="2" id="KW-0758">Storage protein</keyword>
<accession>A0A2U1KM33</accession>
<dbReference type="InterPro" id="IPR006045">
    <property type="entry name" value="Cupin_1"/>
</dbReference>
<dbReference type="Proteomes" id="UP000245207">
    <property type="component" value="Unassembled WGS sequence"/>
</dbReference>